<keyword evidence="4" id="KW-1185">Reference proteome</keyword>
<protein>
    <submittedName>
        <fullName evidence="3">Uncharacterized iron-regulated protein</fullName>
    </submittedName>
</protein>
<evidence type="ECO:0000313" key="4">
    <source>
        <dbReference type="Proteomes" id="UP000199517"/>
    </source>
</evidence>
<evidence type="ECO:0000256" key="1">
    <source>
        <dbReference type="SAM" id="SignalP"/>
    </source>
</evidence>
<dbReference type="STRING" id="32040.SAMN04489710_106144"/>
<dbReference type="SUPFAM" id="SSF159501">
    <property type="entry name" value="EreA/ChaN-like"/>
    <property type="match status" value="1"/>
</dbReference>
<gene>
    <name evidence="3" type="ORF">SAMN04489710_106144</name>
</gene>
<dbReference type="Gene3D" id="3.40.50.11550">
    <property type="match status" value="2"/>
</dbReference>
<feature type="domain" description="Haem-binding uptake Tiki superfamily ChaN" evidence="2">
    <location>
        <begin position="41"/>
        <end position="225"/>
    </location>
</feature>
<dbReference type="OrthoDB" id="9795827at2"/>
<dbReference type="EMBL" id="FOMQ01000006">
    <property type="protein sequence ID" value="SFD79652.1"/>
    <property type="molecule type" value="Genomic_DNA"/>
</dbReference>
<dbReference type="RefSeq" id="WP_092952141.1">
    <property type="nucleotide sequence ID" value="NZ_FOMQ01000006.1"/>
</dbReference>
<evidence type="ECO:0000259" key="2">
    <source>
        <dbReference type="Pfam" id="PF04187"/>
    </source>
</evidence>
<keyword evidence="1" id="KW-0732">Signal</keyword>
<organism evidence="3 4">
    <name type="scientific">Paracidovorax konjaci</name>
    <dbReference type="NCBI Taxonomy" id="32040"/>
    <lineage>
        <taxon>Bacteria</taxon>
        <taxon>Pseudomonadati</taxon>
        <taxon>Pseudomonadota</taxon>
        <taxon>Betaproteobacteria</taxon>
        <taxon>Burkholderiales</taxon>
        <taxon>Comamonadaceae</taxon>
        <taxon>Paracidovorax</taxon>
    </lineage>
</organism>
<dbReference type="AlphaFoldDB" id="A0A1I1V9F3"/>
<evidence type="ECO:0000313" key="3">
    <source>
        <dbReference type="EMBL" id="SFD79652.1"/>
    </source>
</evidence>
<feature type="signal peptide" evidence="1">
    <location>
        <begin position="1"/>
        <end position="34"/>
    </location>
</feature>
<accession>A0A1I1V9F3</accession>
<name>A0A1I1V9F3_9BURK</name>
<dbReference type="InterPro" id="IPR007314">
    <property type="entry name" value="Cofac_haem-bd_dom"/>
</dbReference>
<feature type="chain" id="PRO_5011761557" evidence="1">
    <location>
        <begin position="35"/>
        <end position="278"/>
    </location>
</feature>
<proteinExistence type="predicted"/>
<sequence>MTTLPTALPTAARAAVLALALLAAACSHSPRTPADNAPWDGLTPAEVLLIGEQHDAPDHQRLQREAAAALASHGRLAALVMEMAEAGRSTSRLPRGASEADVREALAWNDAAWPWASYGPVAMEAVRAGVPVLGGNLPRAQMREAMRDTAWDARVPPAVLRRQIAAMEEGHCGLLPASQWPGMARIQIARDASLAQTAAGARRPGQTVLLVAGAGHVRRDLGIPLHWEHDLRAKVVIAQARQEGPPLPAAAADRIVQTPAVPPKDHCAGLRQHSGTAR</sequence>
<dbReference type="Proteomes" id="UP000199517">
    <property type="component" value="Unassembled WGS sequence"/>
</dbReference>
<dbReference type="CDD" id="cd14727">
    <property type="entry name" value="ChanN-like"/>
    <property type="match status" value="1"/>
</dbReference>
<reference evidence="4" key="1">
    <citation type="submission" date="2016-10" db="EMBL/GenBank/DDBJ databases">
        <authorList>
            <person name="Varghese N."/>
            <person name="Submissions S."/>
        </authorList>
    </citation>
    <scope>NUCLEOTIDE SEQUENCE [LARGE SCALE GENOMIC DNA]</scope>
    <source>
        <strain evidence="4">DSM 7481</strain>
    </source>
</reference>
<dbReference type="Pfam" id="PF04187">
    <property type="entry name" value="Cofac_haem_bdg"/>
    <property type="match status" value="1"/>
</dbReference>